<dbReference type="Gene3D" id="1.10.3720.10">
    <property type="entry name" value="MetI-like"/>
    <property type="match status" value="1"/>
</dbReference>
<dbReference type="RefSeq" id="WP_006250763.1">
    <property type="nucleotide sequence ID" value="NZ_CP017484.1"/>
</dbReference>
<keyword evidence="7 9" id="KW-0472">Membrane</keyword>
<accession>A0A378MU17</accession>
<dbReference type="PROSITE" id="PS50928">
    <property type="entry name" value="ABC_TM1"/>
    <property type="match status" value="1"/>
</dbReference>
<evidence type="ECO:0000256" key="6">
    <source>
        <dbReference type="ARBA" id="ARBA00022989"/>
    </source>
</evidence>
<evidence type="ECO:0000256" key="1">
    <source>
        <dbReference type="ARBA" id="ARBA00004429"/>
    </source>
</evidence>
<evidence type="ECO:0000256" key="8">
    <source>
        <dbReference type="ARBA" id="ARBA00024202"/>
    </source>
</evidence>
<dbReference type="AlphaFoldDB" id="A0A378MU17"/>
<feature type="transmembrane region" description="Helical" evidence="9">
    <location>
        <begin position="261"/>
        <end position="285"/>
    </location>
</feature>
<dbReference type="InterPro" id="IPR035906">
    <property type="entry name" value="MetI-like_sf"/>
</dbReference>
<dbReference type="GO" id="GO:0005886">
    <property type="term" value="C:plasma membrane"/>
    <property type="evidence" value="ECO:0007669"/>
    <property type="project" value="UniProtKB-SubCell"/>
</dbReference>
<evidence type="ECO:0000256" key="9">
    <source>
        <dbReference type="RuleBase" id="RU363032"/>
    </source>
</evidence>
<gene>
    <name evidence="11" type="primary">sapC_1</name>
    <name evidence="11" type="ORF">NCTC9380_00092</name>
</gene>
<keyword evidence="2 9" id="KW-0813">Transport</keyword>
<dbReference type="PANTHER" id="PTHR43386">
    <property type="entry name" value="OLIGOPEPTIDE TRANSPORT SYSTEM PERMEASE PROTEIN APPC"/>
    <property type="match status" value="1"/>
</dbReference>
<evidence type="ECO:0000256" key="4">
    <source>
        <dbReference type="ARBA" id="ARBA00022519"/>
    </source>
</evidence>
<dbReference type="Pfam" id="PF12911">
    <property type="entry name" value="OppC_N"/>
    <property type="match status" value="1"/>
</dbReference>
<evidence type="ECO:0000256" key="3">
    <source>
        <dbReference type="ARBA" id="ARBA00022475"/>
    </source>
</evidence>
<name>A0A378MU17_MANHA</name>
<dbReference type="CDD" id="cd06261">
    <property type="entry name" value="TM_PBP2"/>
    <property type="match status" value="1"/>
</dbReference>
<feature type="domain" description="ABC transmembrane type-1" evidence="10">
    <location>
        <begin position="95"/>
        <end position="284"/>
    </location>
</feature>
<dbReference type="EMBL" id="UGPL01000003">
    <property type="protein sequence ID" value="STY58674.1"/>
    <property type="molecule type" value="Genomic_DNA"/>
</dbReference>
<keyword evidence="6 9" id="KW-1133">Transmembrane helix</keyword>
<evidence type="ECO:0000256" key="5">
    <source>
        <dbReference type="ARBA" id="ARBA00022692"/>
    </source>
</evidence>
<dbReference type="PANTHER" id="PTHR43386:SF5">
    <property type="entry name" value="PUTRESCINE EXPORT SYSTEM PERMEASE PROTEIN SAPC"/>
    <property type="match status" value="1"/>
</dbReference>
<sequence length="297" mass="33698">MAVIKEPEQFRETNAFKAFWFHFRQDKLALGSFYLFLLLLALIFVGSLLAPYNYNEQFVGLELMPPSWDDKGQISHFLGTDDLGRDILSRIMYGFYYTLGSALMITLLIAIIGGMIGIYAGLKKGRSFWLISHLFDTFLFMPILLIAIIIATLMEASLVNAMLAIFLAMLPHFIHKIYQATEKQLKKEYIITLKLDGASHWYLIREVIIPNLTGVAIKALSHIFVIAILDISALSFIMLGAKSPTPEWGAMIRESMELIYIAPWTVILPGLAIIFSIFTVTILGTRLSVIFEKYRKE</sequence>
<dbReference type="InterPro" id="IPR025966">
    <property type="entry name" value="OppC_N"/>
</dbReference>
<dbReference type="InterPro" id="IPR050366">
    <property type="entry name" value="BP-dependent_transpt_permease"/>
</dbReference>
<evidence type="ECO:0000313" key="12">
    <source>
        <dbReference type="Proteomes" id="UP000254031"/>
    </source>
</evidence>
<evidence type="ECO:0000256" key="2">
    <source>
        <dbReference type="ARBA" id="ARBA00022448"/>
    </source>
</evidence>
<comment type="subcellular location">
    <subcellularLocation>
        <location evidence="1">Cell inner membrane</location>
        <topology evidence="1">Multi-pass membrane protein</topology>
    </subcellularLocation>
    <subcellularLocation>
        <location evidence="9">Cell membrane</location>
        <topology evidence="9">Multi-pass membrane protein</topology>
    </subcellularLocation>
</comment>
<dbReference type="InterPro" id="IPR000515">
    <property type="entry name" value="MetI-like"/>
</dbReference>
<dbReference type="GO" id="GO:0055085">
    <property type="term" value="P:transmembrane transport"/>
    <property type="evidence" value="ECO:0007669"/>
    <property type="project" value="InterPro"/>
</dbReference>
<evidence type="ECO:0000259" key="10">
    <source>
        <dbReference type="PROSITE" id="PS50928"/>
    </source>
</evidence>
<keyword evidence="5 9" id="KW-0812">Transmembrane</keyword>
<evidence type="ECO:0000313" key="11">
    <source>
        <dbReference type="EMBL" id="STY58674.1"/>
    </source>
</evidence>
<reference evidence="11 12" key="1">
    <citation type="submission" date="2018-06" db="EMBL/GenBank/DDBJ databases">
        <authorList>
            <consortium name="Pathogen Informatics"/>
            <person name="Doyle S."/>
        </authorList>
    </citation>
    <scope>NUCLEOTIDE SEQUENCE [LARGE SCALE GENOMIC DNA]</scope>
    <source>
        <strain evidence="11 12">NCTC9380</strain>
    </source>
</reference>
<evidence type="ECO:0000256" key="7">
    <source>
        <dbReference type="ARBA" id="ARBA00023136"/>
    </source>
</evidence>
<dbReference type="SUPFAM" id="SSF161098">
    <property type="entry name" value="MetI-like"/>
    <property type="match status" value="1"/>
</dbReference>
<feature type="transmembrane region" description="Helical" evidence="9">
    <location>
        <begin position="219"/>
        <end position="241"/>
    </location>
</feature>
<feature type="transmembrane region" description="Helical" evidence="9">
    <location>
        <begin position="33"/>
        <end position="54"/>
    </location>
</feature>
<dbReference type="Proteomes" id="UP000254031">
    <property type="component" value="Unassembled WGS sequence"/>
</dbReference>
<dbReference type="Pfam" id="PF00528">
    <property type="entry name" value="BPD_transp_1"/>
    <property type="match status" value="1"/>
</dbReference>
<keyword evidence="4" id="KW-0997">Cell inner membrane</keyword>
<feature type="transmembrane region" description="Helical" evidence="9">
    <location>
        <begin position="159"/>
        <end position="178"/>
    </location>
</feature>
<feature type="transmembrane region" description="Helical" evidence="9">
    <location>
        <begin position="134"/>
        <end position="153"/>
    </location>
</feature>
<proteinExistence type="inferred from homology"/>
<comment type="similarity">
    <text evidence="8">Belongs to the binding-protein-dependent transport system permease family. OppBC subfamily.</text>
</comment>
<keyword evidence="3" id="KW-1003">Cell membrane</keyword>
<protein>
    <submittedName>
        <fullName evidence="11">Peptide transport system permease protein sapC</fullName>
    </submittedName>
</protein>
<feature type="transmembrane region" description="Helical" evidence="9">
    <location>
        <begin position="95"/>
        <end position="122"/>
    </location>
</feature>
<organism evidence="11 12">
    <name type="scientific">Mannheimia haemolytica</name>
    <name type="common">Pasteurella haemolytica</name>
    <dbReference type="NCBI Taxonomy" id="75985"/>
    <lineage>
        <taxon>Bacteria</taxon>
        <taxon>Pseudomonadati</taxon>
        <taxon>Pseudomonadota</taxon>
        <taxon>Gammaproteobacteria</taxon>
        <taxon>Pasteurellales</taxon>
        <taxon>Pasteurellaceae</taxon>
        <taxon>Mannheimia</taxon>
    </lineage>
</organism>